<evidence type="ECO:0000313" key="2">
    <source>
        <dbReference type="Proteomes" id="UP000489600"/>
    </source>
</evidence>
<keyword evidence="2" id="KW-1185">Reference proteome</keyword>
<evidence type="ECO:0008006" key="3">
    <source>
        <dbReference type="Google" id="ProtNLM"/>
    </source>
</evidence>
<gene>
    <name evidence="1" type="ORF">ANE_LOCUS5202</name>
</gene>
<dbReference type="OrthoDB" id="10580167at2759"/>
<sequence length="60" mass="6136">MSQAGATVVEDGGGVGGVKFSVGSAYAVTLTTGIEFKGIVLAYDSNIVMFHILSLLLRSS</sequence>
<dbReference type="EMBL" id="CABITT030000002">
    <property type="protein sequence ID" value="VVA94757.1"/>
    <property type="molecule type" value="Genomic_DNA"/>
</dbReference>
<proteinExistence type="predicted"/>
<accession>A0A565AZH5</accession>
<protein>
    <recommendedName>
        <fullName evidence="3">Ataxin 2 SM domain-containing protein</fullName>
    </recommendedName>
</protein>
<dbReference type="AlphaFoldDB" id="A0A565AZH5"/>
<evidence type="ECO:0000313" key="1">
    <source>
        <dbReference type="EMBL" id="VVA94757.1"/>
    </source>
</evidence>
<dbReference type="Proteomes" id="UP000489600">
    <property type="component" value="Unassembled WGS sequence"/>
</dbReference>
<reference evidence="1" key="1">
    <citation type="submission" date="2019-07" db="EMBL/GenBank/DDBJ databases">
        <authorList>
            <person name="Dittberner H."/>
        </authorList>
    </citation>
    <scope>NUCLEOTIDE SEQUENCE [LARGE SCALE GENOMIC DNA]</scope>
</reference>
<organism evidence="1 2">
    <name type="scientific">Arabis nemorensis</name>
    <dbReference type="NCBI Taxonomy" id="586526"/>
    <lineage>
        <taxon>Eukaryota</taxon>
        <taxon>Viridiplantae</taxon>
        <taxon>Streptophyta</taxon>
        <taxon>Embryophyta</taxon>
        <taxon>Tracheophyta</taxon>
        <taxon>Spermatophyta</taxon>
        <taxon>Magnoliopsida</taxon>
        <taxon>eudicotyledons</taxon>
        <taxon>Gunneridae</taxon>
        <taxon>Pentapetalae</taxon>
        <taxon>rosids</taxon>
        <taxon>malvids</taxon>
        <taxon>Brassicales</taxon>
        <taxon>Brassicaceae</taxon>
        <taxon>Arabideae</taxon>
        <taxon>Arabis</taxon>
    </lineage>
</organism>
<comment type="caution">
    <text evidence="1">The sequence shown here is derived from an EMBL/GenBank/DDBJ whole genome shotgun (WGS) entry which is preliminary data.</text>
</comment>
<name>A0A565AZH5_9BRAS</name>